<protein>
    <submittedName>
        <fullName evidence="2">Uncharacterized protein</fullName>
    </submittedName>
</protein>
<evidence type="ECO:0000313" key="2">
    <source>
        <dbReference type="EMBL" id="PUZ56593.1"/>
    </source>
</evidence>
<accession>A0A2T7DLY9</accession>
<name>A0A2T7DLY9_9POAL</name>
<dbReference type="Gramene" id="PUZ56593">
    <property type="protein sequence ID" value="PUZ56593"/>
    <property type="gene ID" value="GQ55_5G336100"/>
</dbReference>
<evidence type="ECO:0000256" key="1">
    <source>
        <dbReference type="SAM" id="MobiDB-lite"/>
    </source>
</evidence>
<organism evidence="2 3">
    <name type="scientific">Panicum hallii var. hallii</name>
    <dbReference type="NCBI Taxonomy" id="1504633"/>
    <lineage>
        <taxon>Eukaryota</taxon>
        <taxon>Viridiplantae</taxon>
        <taxon>Streptophyta</taxon>
        <taxon>Embryophyta</taxon>
        <taxon>Tracheophyta</taxon>
        <taxon>Spermatophyta</taxon>
        <taxon>Magnoliopsida</taxon>
        <taxon>Liliopsida</taxon>
        <taxon>Poales</taxon>
        <taxon>Poaceae</taxon>
        <taxon>PACMAD clade</taxon>
        <taxon>Panicoideae</taxon>
        <taxon>Panicodae</taxon>
        <taxon>Paniceae</taxon>
        <taxon>Panicinae</taxon>
        <taxon>Panicum</taxon>
        <taxon>Panicum sect. Panicum</taxon>
    </lineage>
</organism>
<dbReference type="AlphaFoldDB" id="A0A2T7DLY9"/>
<dbReference type="EMBL" id="CM009753">
    <property type="protein sequence ID" value="PUZ56593.1"/>
    <property type="molecule type" value="Genomic_DNA"/>
</dbReference>
<feature type="compositionally biased region" description="Basic residues" evidence="1">
    <location>
        <begin position="27"/>
        <end position="51"/>
    </location>
</feature>
<evidence type="ECO:0000313" key="3">
    <source>
        <dbReference type="Proteomes" id="UP000244336"/>
    </source>
</evidence>
<proteinExistence type="predicted"/>
<keyword evidence="3" id="KW-1185">Reference proteome</keyword>
<sequence length="129" mass="13985">MWWSSAALAEPLELCAVELGRGEARRRGAGRRSGRRRSRVVARVSPRRRRVTGTGKAAPLLLWRGRGAAVPGHFAPVSCFSKTSGRSFLSRRCAGTYCTPGCGGALPRRWSRSSYARWRLAAVGLSGGE</sequence>
<reference evidence="2 3" key="1">
    <citation type="submission" date="2018-04" db="EMBL/GenBank/DDBJ databases">
        <title>WGS assembly of Panicum hallii var. hallii HAL2.</title>
        <authorList>
            <person name="Lovell J."/>
            <person name="Jenkins J."/>
            <person name="Lowry D."/>
            <person name="Mamidi S."/>
            <person name="Sreedasyam A."/>
            <person name="Weng X."/>
            <person name="Barry K."/>
            <person name="Bonette J."/>
            <person name="Campitelli B."/>
            <person name="Daum C."/>
            <person name="Gordon S."/>
            <person name="Gould B."/>
            <person name="Lipzen A."/>
            <person name="MacQueen A."/>
            <person name="Palacio-Mejia J."/>
            <person name="Plott C."/>
            <person name="Shakirov E."/>
            <person name="Shu S."/>
            <person name="Yoshinaga Y."/>
            <person name="Zane M."/>
            <person name="Rokhsar D."/>
            <person name="Grimwood J."/>
            <person name="Schmutz J."/>
            <person name="Juenger T."/>
        </authorList>
    </citation>
    <scope>NUCLEOTIDE SEQUENCE [LARGE SCALE GENOMIC DNA]</scope>
    <source>
        <strain evidence="3">cv. HAL2</strain>
    </source>
</reference>
<dbReference type="Proteomes" id="UP000244336">
    <property type="component" value="Chromosome 5"/>
</dbReference>
<feature type="region of interest" description="Disordered" evidence="1">
    <location>
        <begin position="26"/>
        <end position="53"/>
    </location>
</feature>
<gene>
    <name evidence="2" type="ORF">GQ55_5G336100</name>
</gene>